<reference evidence="2" key="1">
    <citation type="journal article" date="2023" name="G3 (Bethesda)">
        <title>Genome assembly and association tests identify interacting loci associated with vigor, precocity, and sex in interspecific pistachio rootstocks.</title>
        <authorList>
            <person name="Palmer W."/>
            <person name="Jacygrad E."/>
            <person name="Sagayaradj S."/>
            <person name="Cavanaugh K."/>
            <person name="Han R."/>
            <person name="Bertier L."/>
            <person name="Beede B."/>
            <person name="Kafkas S."/>
            <person name="Golino D."/>
            <person name="Preece J."/>
            <person name="Michelmore R."/>
        </authorList>
    </citation>
    <scope>NUCLEOTIDE SEQUENCE [LARGE SCALE GENOMIC DNA]</scope>
</reference>
<sequence length="135" mass="15758">MGKNLAILVMVLILIRITNASIDDIPVTTVRIQNDLGGGIHLKIHCKSGDDDLGEKDFASGQFTEWKFTANVFLRNTLFFCKMKWNNVEGSFDVYRYTRDESRCLKCLWSIKQDGAYSYAQHPNQKWERLYEWKK</sequence>
<dbReference type="EMBL" id="CM047750">
    <property type="protein sequence ID" value="KAJ0007464.1"/>
    <property type="molecule type" value="Genomic_DNA"/>
</dbReference>
<name>A0ACC0X1M7_9ROSI</name>
<evidence type="ECO:0000313" key="2">
    <source>
        <dbReference type="Proteomes" id="UP001163603"/>
    </source>
</evidence>
<proteinExistence type="predicted"/>
<protein>
    <submittedName>
        <fullName evidence="1">Uncharacterized protein</fullName>
    </submittedName>
</protein>
<comment type="caution">
    <text evidence="1">The sequence shown here is derived from an EMBL/GenBank/DDBJ whole genome shotgun (WGS) entry which is preliminary data.</text>
</comment>
<gene>
    <name evidence="1" type="ORF">Pint_30267</name>
</gene>
<accession>A0ACC0X1M7</accession>
<dbReference type="Proteomes" id="UP001163603">
    <property type="component" value="Chromosome 15"/>
</dbReference>
<evidence type="ECO:0000313" key="1">
    <source>
        <dbReference type="EMBL" id="KAJ0007464.1"/>
    </source>
</evidence>
<keyword evidence="2" id="KW-1185">Reference proteome</keyword>
<organism evidence="1 2">
    <name type="scientific">Pistacia integerrima</name>
    <dbReference type="NCBI Taxonomy" id="434235"/>
    <lineage>
        <taxon>Eukaryota</taxon>
        <taxon>Viridiplantae</taxon>
        <taxon>Streptophyta</taxon>
        <taxon>Embryophyta</taxon>
        <taxon>Tracheophyta</taxon>
        <taxon>Spermatophyta</taxon>
        <taxon>Magnoliopsida</taxon>
        <taxon>eudicotyledons</taxon>
        <taxon>Gunneridae</taxon>
        <taxon>Pentapetalae</taxon>
        <taxon>rosids</taxon>
        <taxon>malvids</taxon>
        <taxon>Sapindales</taxon>
        <taxon>Anacardiaceae</taxon>
        <taxon>Pistacia</taxon>
    </lineage>
</organism>